<dbReference type="GO" id="GO:0046872">
    <property type="term" value="F:metal ion binding"/>
    <property type="evidence" value="ECO:0007669"/>
    <property type="project" value="UniProtKB-KW"/>
</dbReference>
<reference evidence="6" key="1">
    <citation type="submission" date="2016-10" db="EMBL/GenBank/DDBJ databases">
        <authorList>
            <person name="Varghese N."/>
            <person name="Submissions S."/>
        </authorList>
    </citation>
    <scope>NUCLEOTIDE SEQUENCE [LARGE SCALE GENOMIC DNA]</scope>
    <source>
        <strain evidence="6">CGMCC 1.10118</strain>
    </source>
</reference>
<dbReference type="AlphaFoldDB" id="A0A1H3JSF3"/>
<accession>A0A1H3JSF3</accession>
<dbReference type="SUPFAM" id="SSF51604">
    <property type="entry name" value="Enolase C-terminal domain-like"/>
    <property type="match status" value="1"/>
</dbReference>
<dbReference type="InterPro" id="IPR034593">
    <property type="entry name" value="DgoD-like"/>
</dbReference>
<dbReference type="CDD" id="cd03325">
    <property type="entry name" value="D-galactonate_dehydratase"/>
    <property type="match status" value="1"/>
</dbReference>
<organism evidence="5 6">
    <name type="scientific">Halobellus clavatus</name>
    <dbReference type="NCBI Taxonomy" id="660517"/>
    <lineage>
        <taxon>Archaea</taxon>
        <taxon>Methanobacteriati</taxon>
        <taxon>Methanobacteriota</taxon>
        <taxon>Stenosarchaea group</taxon>
        <taxon>Halobacteria</taxon>
        <taxon>Halobacteriales</taxon>
        <taxon>Haloferacaceae</taxon>
        <taxon>Halobellus</taxon>
    </lineage>
</organism>
<dbReference type="Pfam" id="PF02746">
    <property type="entry name" value="MR_MLE_N"/>
    <property type="match status" value="1"/>
</dbReference>
<keyword evidence="2" id="KW-0460">Magnesium</keyword>
<dbReference type="Gene3D" id="3.30.390.10">
    <property type="entry name" value="Enolase-like, N-terminal domain"/>
    <property type="match status" value="1"/>
</dbReference>
<dbReference type="PANTHER" id="PTHR48080:SF2">
    <property type="entry name" value="D-GALACTONATE DEHYDRATASE"/>
    <property type="match status" value="1"/>
</dbReference>
<dbReference type="SMART" id="SM00922">
    <property type="entry name" value="MR_MLE"/>
    <property type="match status" value="1"/>
</dbReference>
<sequence>MSSQIEITDYELFDVPPRWVFLKIETSDGICGWGEPVVEGRSKTVISAVEELMDAYLVGKDPRNVQKHWQTLYRGGFYRGGPILMSAIAGIDQALWDIRGRYYGAPVHELLGGKGRNKNKYYRWVGGDRPSDVSENAADLVEKGITALKMNATSEFERIETPTGIKEAATRLKEVRSAVGDDVKIGVDLHGRVAKPTVRQLLTELEPYDPMFFEEPILPEHNDVLPTIAEATDVPIATGERMYSRWDFKPVLKDGTVDVIQPDPSHAGGITEVVKIASMAEAYDVALAPHCPLGPISLAAALQIDAVSQTAIIQESSLGIHYNTDVDILDYVENKSVFTPSNGYLNIPTDEGLGVSINEKKVRKLNGDTDWHNPVWRYEDGSIAEW</sequence>
<dbReference type="InterPro" id="IPR023592">
    <property type="entry name" value="Galactonate_deHydtase"/>
</dbReference>
<dbReference type="SFLD" id="SFLDF00003">
    <property type="entry name" value="D-galactonate_dehydratase"/>
    <property type="match status" value="1"/>
</dbReference>
<dbReference type="GO" id="GO:0008869">
    <property type="term" value="F:galactonate dehydratase activity"/>
    <property type="evidence" value="ECO:0007669"/>
    <property type="project" value="InterPro"/>
</dbReference>
<proteinExistence type="predicted"/>
<evidence type="ECO:0000256" key="2">
    <source>
        <dbReference type="ARBA" id="ARBA00022842"/>
    </source>
</evidence>
<keyword evidence="3" id="KW-0456">Lyase</keyword>
<dbReference type="Proteomes" id="UP000199170">
    <property type="component" value="Unassembled WGS sequence"/>
</dbReference>
<dbReference type="SFLD" id="SFLDS00001">
    <property type="entry name" value="Enolase"/>
    <property type="match status" value="1"/>
</dbReference>
<gene>
    <name evidence="5" type="ORF">SAMN04487946_1158</name>
</gene>
<dbReference type="PROSITE" id="PS00908">
    <property type="entry name" value="MR_MLE_1"/>
    <property type="match status" value="1"/>
</dbReference>
<dbReference type="InterPro" id="IPR029017">
    <property type="entry name" value="Enolase-like_N"/>
</dbReference>
<dbReference type="PANTHER" id="PTHR48080">
    <property type="entry name" value="D-GALACTONATE DEHYDRATASE-RELATED"/>
    <property type="match status" value="1"/>
</dbReference>
<dbReference type="InterPro" id="IPR029065">
    <property type="entry name" value="Enolase_C-like"/>
</dbReference>
<keyword evidence="1" id="KW-0479">Metal-binding</keyword>
<feature type="domain" description="Mandelate racemase/muconate lactonizing enzyme C-terminal" evidence="4">
    <location>
        <begin position="130"/>
        <end position="235"/>
    </location>
</feature>
<name>A0A1H3JSF3_9EURY</name>
<dbReference type="NCBIfam" id="NF010624">
    <property type="entry name" value="PRK14017.1"/>
    <property type="match status" value="1"/>
</dbReference>
<dbReference type="Gene3D" id="3.20.20.120">
    <property type="entry name" value="Enolase-like C-terminal domain"/>
    <property type="match status" value="1"/>
</dbReference>
<dbReference type="GO" id="GO:0009063">
    <property type="term" value="P:amino acid catabolic process"/>
    <property type="evidence" value="ECO:0007669"/>
    <property type="project" value="InterPro"/>
</dbReference>
<dbReference type="STRING" id="660517.SAMN04487946_1158"/>
<evidence type="ECO:0000256" key="1">
    <source>
        <dbReference type="ARBA" id="ARBA00022723"/>
    </source>
</evidence>
<evidence type="ECO:0000259" key="4">
    <source>
        <dbReference type="SMART" id="SM00922"/>
    </source>
</evidence>
<dbReference type="RefSeq" id="WP_089769187.1">
    <property type="nucleotide sequence ID" value="NZ_FNPB01000015.1"/>
</dbReference>
<dbReference type="SUPFAM" id="SSF54826">
    <property type="entry name" value="Enolase N-terminal domain-like"/>
    <property type="match status" value="1"/>
</dbReference>
<evidence type="ECO:0000256" key="3">
    <source>
        <dbReference type="ARBA" id="ARBA00023239"/>
    </source>
</evidence>
<evidence type="ECO:0000313" key="5">
    <source>
        <dbReference type="EMBL" id="SDY42298.1"/>
    </source>
</evidence>
<dbReference type="Pfam" id="PF13378">
    <property type="entry name" value="MR_MLE_C"/>
    <property type="match status" value="1"/>
</dbReference>
<dbReference type="GO" id="GO:0034194">
    <property type="term" value="P:D-galactonate catabolic process"/>
    <property type="evidence" value="ECO:0007669"/>
    <property type="project" value="InterPro"/>
</dbReference>
<dbReference type="InterPro" id="IPR013341">
    <property type="entry name" value="Mandelate_racemase_N_dom"/>
</dbReference>
<dbReference type="InterPro" id="IPR036849">
    <property type="entry name" value="Enolase-like_C_sf"/>
</dbReference>
<dbReference type="EMBL" id="FNPB01000015">
    <property type="protein sequence ID" value="SDY42298.1"/>
    <property type="molecule type" value="Genomic_DNA"/>
</dbReference>
<keyword evidence="6" id="KW-1185">Reference proteome</keyword>
<dbReference type="InterPro" id="IPR018110">
    <property type="entry name" value="Mandel_Rmase/mucon_lact_enz_CS"/>
</dbReference>
<protein>
    <submittedName>
        <fullName evidence="5">Galactonate dehydratase</fullName>
    </submittedName>
</protein>
<dbReference type="InterPro" id="IPR013342">
    <property type="entry name" value="Mandelate_racemase_C"/>
</dbReference>
<dbReference type="SFLD" id="SFLDG00179">
    <property type="entry name" value="mandelate_racemase"/>
    <property type="match status" value="1"/>
</dbReference>
<evidence type="ECO:0000313" key="6">
    <source>
        <dbReference type="Proteomes" id="UP000199170"/>
    </source>
</evidence>